<accession>A0A3N4JSS9</accession>
<sequence>MAQLHCLPYPSFLFSFSVFTKFSHMVIYNVTTATTTPTTHTTTSTTKHLSKKKNKEAT</sequence>
<feature type="compositionally biased region" description="Basic residues" evidence="1">
    <location>
        <begin position="48"/>
        <end position="58"/>
    </location>
</feature>
<feature type="compositionally biased region" description="Low complexity" evidence="1">
    <location>
        <begin position="36"/>
        <end position="46"/>
    </location>
</feature>
<keyword evidence="3" id="KW-1185">Reference proteome</keyword>
<name>A0A3N4JSS9_9PEZI</name>
<evidence type="ECO:0000313" key="2">
    <source>
        <dbReference type="EMBL" id="RPB01396.1"/>
    </source>
</evidence>
<feature type="region of interest" description="Disordered" evidence="1">
    <location>
        <begin position="36"/>
        <end position="58"/>
    </location>
</feature>
<evidence type="ECO:0000256" key="1">
    <source>
        <dbReference type="SAM" id="MobiDB-lite"/>
    </source>
</evidence>
<gene>
    <name evidence="2" type="ORF">L873DRAFT_1803565</name>
</gene>
<proteinExistence type="predicted"/>
<evidence type="ECO:0000313" key="3">
    <source>
        <dbReference type="Proteomes" id="UP000276215"/>
    </source>
</evidence>
<dbReference type="Proteomes" id="UP000276215">
    <property type="component" value="Unassembled WGS sequence"/>
</dbReference>
<protein>
    <submittedName>
        <fullName evidence="2">Uncharacterized protein</fullName>
    </submittedName>
</protein>
<dbReference type="AlphaFoldDB" id="A0A3N4JSS9"/>
<organism evidence="2 3">
    <name type="scientific">Choiromyces venosus 120613-1</name>
    <dbReference type="NCBI Taxonomy" id="1336337"/>
    <lineage>
        <taxon>Eukaryota</taxon>
        <taxon>Fungi</taxon>
        <taxon>Dikarya</taxon>
        <taxon>Ascomycota</taxon>
        <taxon>Pezizomycotina</taxon>
        <taxon>Pezizomycetes</taxon>
        <taxon>Pezizales</taxon>
        <taxon>Tuberaceae</taxon>
        <taxon>Choiromyces</taxon>
    </lineage>
</organism>
<reference evidence="2 3" key="1">
    <citation type="journal article" date="2018" name="Nat. Ecol. Evol.">
        <title>Pezizomycetes genomes reveal the molecular basis of ectomycorrhizal truffle lifestyle.</title>
        <authorList>
            <person name="Murat C."/>
            <person name="Payen T."/>
            <person name="Noel B."/>
            <person name="Kuo A."/>
            <person name="Morin E."/>
            <person name="Chen J."/>
            <person name="Kohler A."/>
            <person name="Krizsan K."/>
            <person name="Balestrini R."/>
            <person name="Da Silva C."/>
            <person name="Montanini B."/>
            <person name="Hainaut M."/>
            <person name="Levati E."/>
            <person name="Barry K.W."/>
            <person name="Belfiori B."/>
            <person name="Cichocki N."/>
            <person name="Clum A."/>
            <person name="Dockter R.B."/>
            <person name="Fauchery L."/>
            <person name="Guy J."/>
            <person name="Iotti M."/>
            <person name="Le Tacon F."/>
            <person name="Lindquist E.A."/>
            <person name="Lipzen A."/>
            <person name="Malagnac F."/>
            <person name="Mello A."/>
            <person name="Molinier V."/>
            <person name="Miyauchi S."/>
            <person name="Poulain J."/>
            <person name="Riccioni C."/>
            <person name="Rubini A."/>
            <person name="Sitrit Y."/>
            <person name="Splivallo R."/>
            <person name="Traeger S."/>
            <person name="Wang M."/>
            <person name="Zifcakova L."/>
            <person name="Wipf D."/>
            <person name="Zambonelli A."/>
            <person name="Paolocci F."/>
            <person name="Nowrousian M."/>
            <person name="Ottonello S."/>
            <person name="Baldrian P."/>
            <person name="Spatafora J.W."/>
            <person name="Henrissat B."/>
            <person name="Nagy L.G."/>
            <person name="Aury J.M."/>
            <person name="Wincker P."/>
            <person name="Grigoriev I.V."/>
            <person name="Bonfante P."/>
            <person name="Martin F.M."/>
        </authorList>
    </citation>
    <scope>NUCLEOTIDE SEQUENCE [LARGE SCALE GENOMIC DNA]</scope>
    <source>
        <strain evidence="2 3">120613-1</strain>
    </source>
</reference>
<dbReference type="EMBL" id="ML120373">
    <property type="protein sequence ID" value="RPB01396.1"/>
    <property type="molecule type" value="Genomic_DNA"/>
</dbReference>